<protein>
    <submittedName>
        <fullName evidence="1">Uncharacterized protein</fullName>
    </submittedName>
</protein>
<dbReference type="OrthoDB" id="509124at2759"/>
<comment type="caution">
    <text evidence="1">The sequence shown here is derived from an EMBL/GenBank/DDBJ whole genome shotgun (WGS) entry which is preliminary data.</text>
</comment>
<reference evidence="1 2" key="1">
    <citation type="submission" date="2019-12" db="EMBL/GenBank/DDBJ databases">
        <title>Draft genome sequence of the ascomycete Xylaria multiplex DSM 110363.</title>
        <authorList>
            <person name="Buettner E."/>
            <person name="Kellner H."/>
        </authorList>
    </citation>
    <scope>NUCLEOTIDE SEQUENCE [LARGE SCALE GENOMIC DNA]</scope>
    <source>
        <strain evidence="1 2">DSM 110363</strain>
    </source>
</reference>
<gene>
    <name evidence="1" type="ORF">GQX73_g10616</name>
</gene>
<evidence type="ECO:0000313" key="1">
    <source>
        <dbReference type="EMBL" id="KAF2962959.1"/>
    </source>
</evidence>
<organism evidence="1 2">
    <name type="scientific">Xylaria multiplex</name>
    <dbReference type="NCBI Taxonomy" id="323545"/>
    <lineage>
        <taxon>Eukaryota</taxon>
        <taxon>Fungi</taxon>
        <taxon>Dikarya</taxon>
        <taxon>Ascomycota</taxon>
        <taxon>Pezizomycotina</taxon>
        <taxon>Sordariomycetes</taxon>
        <taxon>Xylariomycetidae</taxon>
        <taxon>Xylariales</taxon>
        <taxon>Xylariaceae</taxon>
        <taxon>Xylaria</taxon>
    </lineage>
</organism>
<proteinExistence type="predicted"/>
<dbReference type="Proteomes" id="UP000481858">
    <property type="component" value="Unassembled WGS sequence"/>
</dbReference>
<dbReference type="EMBL" id="WUBL01000248">
    <property type="protein sequence ID" value="KAF2962959.1"/>
    <property type="molecule type" value="Genomic_DNA"/>
</dbReference>
<name>A0A7C8ISL6_9PEZI</name>
<dbReference type="InParanoid" id="A0A7C8ISL6"/>
<dbReference type="AlphaFoldDB" id="A0A7C8ISL6"/>
<evidence type="ECO:0000313" key="2">
    <source>
        <dbReference type="Proteomes" id="UP000481858"/>
    </source>
</evidence>
<sequence length="203" mass="21645">MATAPSDLPKDEAKVVPPIPVPTYGAGGVFAVACSTEIRAPALTCLEKVLDLSSYSTWNTFVPSALLTAPGHVDESLPAELKALASRPGYVSRGAKVRFNAVMTPGGASRAVDLEATFLEAFDVHGRSAYRVVWKAAGIPYFLLHSERVQEFVERVAEDGSVSTSYSCWETFGGCLGYVLPRAQIEGGFARWMDGLKKAAEAG</sequence>
<keyword evidence="2" id="KW-1185">Reference proteome</keyword>
<accession>A0A7C8ISL6</accession>
<dbReference type="CDD" id="cd07822">
    <property type="entry name" value="SRPBCC_4"/>
    <property type="match status" value="1"/>
</dbReference>